<feature type="transmembrane region" description="Helical" evidence="1">
    <location>
        <begin position="7"/>
        <end position="28"/>
    </location>
</feature>
<feature type="transmembrane region" description="Helical" evidence="1">
    <location>
        <begin position="66"/>
        <end position="88"/>
    </location>
</feature>
<name>A0A8J3KPM2_9ACTN</name>
<dbReference type="Proteomes" id="UP000659904">
    <property type="component" value="Unassembled WGS sequence"/>
</dbReference>
<evidence type="ECO:0000313" key="2">
    <source>
        <dbReference type="EMBL" id="GIG00876.1"/>
    </source>
</evidence>
<gene>
    <name evidence="2" type="ORF">Cci01nite_59690</name>
</gene>
<accession>A0A8J3KPM2</accession>
<reference evidence="2 3" key="1">
    <citation type="submission" date="2021-01" db="EMBL/GenBank/DDBJ databases">
        <title>Whole genome shotgun sequence of Catellatospora citrea NBRC 14495.</title>
        <authorList>
            <person name="Komaki H."/>
            <person name="Tamura T."/>
        </authorList>
    </citation>
    <scope>NUCLEOTIDE SEQUENCE [LARGE SCALE GENOMIC DNA]</scope>
    <source>
        <strain evidence="2 3">NBRC 14495</strain>
    </source>
</reference>
<keyword evidence="1" id="KW-0472">Membrane</keyword>
<dbReference type="EMBL" id="BONH01000032">
    <property type="protein sequence ID" value="GIG00876.1"/>
    <property type="molecule type" value="Genomic_DNA"/>
</dbReference>
<keyword evidence="1" id="KW-1133">Transmembrane helix</keyword>
<dbReference type="RefSeq" id="WP_120322009.1">
    <property type="nucleotide sequence ID" value="NZ_BONH01000032.1"/>
</dbReference>
<dbReference type="AlphaFoldDB" id="A0A8J3KPM2"/>
<sequence>MADSPAVPAKIVGALGILAQLVLFPFYLSSGLVTPLWGLIVLMMIWAALLLVAIRLWRTRPFLVPLVPVVAVAVWLGFVSAGEAWLGWTA</sequence>
<organism evidence="2 3">
    <name type="scientific">Catellatospora citrea</name>
    <dbReference type="NCBI Taxonomy" id="53366"/>
    <lineage>
        <taxon>Bacteria</taxon>
        <taxon>Bacillati</taxon>
        <taxon>Actinomycetota</taxon>
        <taxon>Actinomycetes</taxon>
        <taxon>Micromonosporales</taxon>
        <taxon>Micromonosporaceae</taxon>
        <taxon>Catellatospora</taxon>
    </lineage>
</organism>
<feature type="transmembrane region" description="Helical" evidence="1">
    <location>
        <begin position="34"/>
        <end position="54"/>
    </location>
</feature>
<evidence type="ECO:0000313" key="3">
    <source>
        <dbReference type="Proteomes" id="UP000659904"/>
    </source>
</evidence>
<comment type="caution">
    <text evidence="2">The sequence shown here is derived from an EMBL/GenBank/DDBJ whole genome shotgun (WGS) entry which is preliminary data.</text>
</comment>
<keyword evidence="1" id="KW-0812">Transmembrane</keyword>
<proteinExistence type="predicted"/>
<keyword evidence="3" id="KW-1185">Reference proteome</keyword>
<evidence type="ECO:0000256" key="1">
    <source>
        <dbReference type="SAM" id="Phobius"/>
    </source>
</evidence>
<protein>
    <submittedName>
        <fullName evidence="2">Uncharacterized protein</fullName>
    </submittedName>
</protein>